<dbReference type="InterPro" id="IPR029044">
    <property type="entry name" value="Nucleotide-diphossugar_trans"/>
</dbReference>
<name>A0A376BTI4_9NEIS</name>
<dbReference type="EC" id="2.7.7.43" evidence="1"/>
<evidence type="ECO:0000313" key="2">
    <source>
        <dbReference type="Proteomes" id="UP000254209"/>
    </source>
</evidence>
<dbReference type="STRING" id="1120980.GCA_000745955_00818"/>
<dbReference type="InterPro" id="IPR003329">
    <property type="entry name" value="Cytidylyl_trans"/>
</dbReference>
<dbReference type="NCBIfam" id="TIGR03584">
    <property type="entry name" value="PseF"/>
    <property type="match status" value="1"/>
</dbReference>
<dbReference type="GO" id="GO:0008781">
    <property type="term" value="F:N-acylneuraminate cytidylyltransferase activity"/>
    <property type="evidence" value="ECO:0007669"/>
    <property type="project" value="UniProtKB-EC"/>
</dbReference>
<keyword evidence="2" id="KW-1185">Reference proteome</keyword>
<accession>A0A376BTI4</accession>
<dbReference type="SUPFAM" id="SSF53448">
    <property type="entry name" value="Nucleotide-diphospho-sugar transferases"/>
    <property type="match status" value="1"/>
</dbReference>
<sequence length="230" mass="25367">MTLAIIPARGGSKRIPRKNIKLFNGKPMIAHSILVAQHSGCFERIIVSTDDDEIAQIAQQYGAEVPFTRPAELSDDFATTGAVIAHAVDFMQKQGGWHGDIACCIYATAPFIQAVDLQIGATKLRETGADFTFSVTDYAFPIQRALKLDDAGEVAMFQPEMFAVRSQDLATAWHDAGQFYWGKTSAWLAQKPIFNSKSVGVKLPRYRVQDIDTPDDWERAALLAKIFQAA</sequence>
<dbReference type="CDD" id="cd02513">
    <property type="entry name" value="CMP-NeuAc_Synthase"/>
    <property type="match status" value="1"/>
</dbReference>
<dbReference type="EMBL" id="UFSO01000003">
    <property type="protein sequence ID" value="SSY80151.1"/>
    <property type="molecule type" value="Genomic_DNA"/>
</dbReference>
<dbReference type="OrthoDB" id="9805604at2"/>
<dbReference type="AlphaFoldDB" id="A0A376BTI4"/>
<dbReference type="PANTHER" id="PTHR21485">
    <property type="entry name" value="HAD SUPERFAMILY MEMBERS CMAS AND KDSC"/>
    <property type="match status" value="1"/>
</dbReference>
<dbReference type="Proteomes" id="UP000254209">
    <property type="component" value="Unassembled WGS sequence"/>
</dbReference>
<keyword evidence="1" id="KW-0548">Nucleotidyltransferase</keyword>
<dbReference type="InterPro" id="IPR050793">
    <property type="entry name" value="CMP-NeuNAc_synthase"/>
</dbReference>
<dbReference type="Gene3D" id="3.90.550.10">
    <property type="entry name" value="Spore Coat Polysaccharide Biosynthesis Protein SpsA, Chain A"/>
    <property type="match status" value="1"/>
</dbReference>
<evidence type="ECO:0000313" key="1">
    <source>
        <dbReference type="EMBL" id="SSY80151.1"/>
    </source>
</evidence>
<protein>
    <submittedName>
        <fullName evidence="1">N-acylneuraminate cytidylyltransferase</fullName>
        <ecNumber evidence="1">2.7.7.43</ecNumber>
    </submittedName>
</protein>
<reference evidence="1 2" key="1">
    <citation type="submission" date="2018-06" db="EMBL/GenBank/DDBJ databases">
        <authorList>
            <consortium name="Pathogen Informatics"/>
            <person name="Doyle S."/>
        </authorList>
    </citation>
    <scope>NUCLEOTIDE SEQUENCE [LARGE SCALE GENOMIC DNA]</scope>
    <source>
        <strain evidence="1 2">NCTC10283</strain>
    </source>
</reference>
<dbReference type="PANTHER" id="PTHR21485:SF6">
    <property type="entry name" value="N-ACYLNEURAMINATE CYTIDYLYLTRANSFERASE-RELATED"/>
    <property type="match status" value="1"/>
</dbReference>
<dbReference type="InterPro" id="IPR020039">
    <property type="entry name" value="PseF"/>
</dbReference>
<gene>
    <name evidence="1" type="primary">neuA</name>
    <name evidence="1" type="ORF">NCTC10283_01705</name>
</gene>
<proteinExistence type="predicted"/>
<dbReference type="RefSeq" id="WP_034291861.1">
    <property type="nucleotide sequence ID" value="NZ_CP091519.2"/>
</dbReference>
<keyword evidence="1" id="KW-0808">Transferase</keyword>
<dbReference type="Pfam" id="PF02348">
    <property type="entry name" value="CTP_transf_3"/>
    <property type="match status" value="1"/>
</dbReference>
<organism evidence="1 2">
    <name type="scientific">Alysiella crassa</name>
    <dbReference type="NCBI Taxonomy" id="153491"/>
    <lineage>
        <taxon>Bacteria</taxon>
        <taxon>Pseudomonadati</taxon>
        <taxon>Pseudomonadota</taxon>
        <taxon>Betaproteobacteria</taxon>
        <taxon>Neisseriales</taxon>
        <taxon>Neisseriaceae</taxon>
        <taxon>Alysiella</taxon>
    </lineage>
</organism>